<dbReference type="Pfam" id="PF03775">
    <property type="entry name" value="MinC_C"/>
    <property type="match status" value="1"/>
</dbReference>
<dbReference type="SUPFAM" id="SSF63848">
    <property type="entry name" value="Cell-division inhibitor MinC, C-terminal domain"/>
    <property type="match status" value="1"/>
</dbReference>
<dbReference type="InterPro" id="IPR016098">
    <property type="entry name" value="CAP/MinC_C"/>
</dbReference>
<keyword evidence="3" id="KW-1185">Reference proteome</keyword>
<sequence>MKQKTIRAFIVEDFNNLKNVVNSKYELVKNYYFLLKEKNEEIEKFLKEKNLNYFIENNMFTFSKEKTKEIKIIEKEKLIEKRVNTKIYDKIIRAGVEIETDENLIFLNRINAGAKIKSSGNVEIFGECEGSVICEGDYLIVKKNRGNIIFRGENIGKIDKLTIFTKSGKKELE</sequence>
<evidence type="ECO:0000259" key="1">
    <source>
        <dbReference type="Pfam" id="PF03775"/>
    </source>
</evidence>
<evidence type="ECO:0000313" key="3">
    <source>
        <dbReference type="Proteomes" id="UP000217944"/>
    </source>
</evidence>
<gene>
    <name evidence="2" type="ORF">LNAT_P0398</name>
</gene>
<name>A0A292YC84_9BACT</name>
<evidence type="ECO:0000313" key="2">
    <source>
        <dbReference type="EMBL" id="GAX87103.1"/>
    </source>
</evidence>
<comment type="caution">
    <text evidence="2">The sequence shown here is derived from an EMBL/GenBank/DDBJ whole genome shotgun (WGS) entry which is preliminary data.</text>
</comment>
<dbReference type="RefSeq" id="WP_096258260.1">
    <property type="nucleotide sequence ID" value="NZ_BDME01000001.1"/>
</dbReference>
<proteinExistence type="predicted"/>
<accession>A0A292YC84</accession>
<dbReference type="Gene3D" id="2.160.20.70">
    <property type="match status" value="1"/>
</dbReference>
<protein>
    <submittedName>
        <fullName evidence="2">Septum site-determining protein MinC</fullName>
    </submittedName>
</protein>
<dbReference type="Proteomes" id="UP000217944">
    <property type="component" value="Unassembled WGS sequence"/>
</dbReference>
<dbReference type="EMBL" id="BDME01000001">
    <property type="protein sequence ID" value="GAX87103.1"/>
    <property type="molecule type" value="Genomic_DNA"/>
</dbReference>
<dbReference type="AlphaFoldDB" id="A0A292YC84"/>
<organism evidence="2 3">
    <name type="scientific">Lebetimonas natsushimae</name>
    <dbReference type="NCBI Taxonomy" id="1936991"/>
    <lineage>
        <taxon>Bacteria</taxon>
        <taxon>Pseudomonadati</taxon>
        <taxon>Campylobacterota</taxon>
        <taxon>Epsilonproteobacteria</taxon>
        <taxon>Nautiliales</taxon>
        <taxon>Nautiliaceae</taxon>
        <taxon>Lebetimonas</taxon>
    </lineage>
</organism>
<dbReference type="GO" id="GO:0000902">
    <property type="term" value="P:cell morphogenesis"/>
    <property type="evidence" value="ECO:0007669"/>
    <property type="project" value="InterPro"/>
</dbReference>
<reference evidence="2 3" key="1">
    <citation type="journal article" date="2017" name="Syst. Appl. Microbiol.">
        <title>Lebetimonas natsushimae sp. nov., a novel strictly anaerobic, moderately thermophilic chemoautotroph isolated from a deep-sea hydrothermal vent polychaete nest in the Mid-Okinawa Trough.</title>
        <authorList>
            <person name="Nagata R."/>
            <person name="Takaki Y."/>
            <person name="Tame A."/>
            <person name="Nunoura T."/>
            <person name="Muto H."/>
            <person name="Mino S."/>
            <person name="Sawayama S."/>
            <person name="Takai K."/>
            <person name="Nakagawa S."/>
        </authorList>
    </citation>
    <scope>NUCLEOTIDE SEQUENCE [LARGE SCALE GENOMIC DNA]</scope>
    <source>
        <strain evidence="2 3">HS1857</strain>
    </source>
</reference>
<dbReference type="InterPro" id="IPR036145">
    <property type="entry name" value="MinC_C_sf"/>
</dbReference>
<dbReference type="OrthoDB" id="5323841at2"/>
<feature type="domain" description="Septum formation inhibitor MinC C-terminal" evidence="1">
    <location>
        <begin position="87"/>
        <end position="133"/>
    </location>
</feature>
<dbReference type="InterPro" id="IPR005526">
    <property type="entry name" value="Septum_form_inhib_MinC_C"/>
</dbReference>